<proteinExistence type="predicted"/>
<dbReference type="Gene3D" id="2.30.110.10">
    <property type="entry name" value="Electron Transport, Fmn-binding Protein, Chain A"/>
    <property type="match status" value="1"/>
</dbReference>
<protein>
    <submittedName>
        <fullName evidence="2">Pyridoxamine 5'-phosphate oxidase</fullName>
    </submittedName>
</protein>
<sequence length="60" mass="6943">MAMSPGFIHIEDDHTLLLPDRRGNNRIDSMRNLLINPAIALLVLVPALMKHYELMVMRKF</sequence>
<dbReference type="EMBL" id="UGTS01000006">
    <property type="protein sequence ID" value="SUC40726.1"/>
    <property type="molecule type" value="Genomic_DNA"/>
</dbReference>
<feature type="transmembrane region" description="Helical" evidence="1">
    <location>
        <begin position="33"/>
        <end position="49"/>
    </location>
</feature>
<keyword evidence="1" id="KW-0812">Transmembrane</keyword>
<dbReference type="InterPro" id="IPR012349">
    <property type="entry name" value="Split_barrel_FMN-bd"/>
</dbReference>
<gene>
    <name evidence="2" type="ORF">NCTC11938_05028</name>
</gene>
<keyword evidence="1" id="KW-1133">Transmembrane helix</keyword>
<name>A0A379GIB2_PROMI</name>
<dbReference type="Proteomes" id="UP000254191">
    <property type="component" value="Unassembled WGS sequence"/>
</dbReference>
<keyword evidence="1" id="KW-0472">Membrane</keyword>
<evidence type="ECO:0000256" key="1">
    <source>
        <dbReference type="SAM" id="Phobius"/>
    </source>
</evidence>
<dbReference type="SUPFAM" id="SSF50475">
    <property type="entry name" value="FMN-binding split barrel"/>
    <property type="match status" value="1"/>
</dbReference>
<evidence type="ECO:0000313" key="2">
    <source>
        <dbReference type="EMBL" id="SUC40726.1"/>
    </source>
</evidence>
<accession>A0A379GIB2</accession>
<reference evidence="2 3" key="1">
    <citation type="submission" date="2018-06" db="EMBL/GenBank/DDBJ databases">
        <authorList>
            <consortium name="Pathogen Informatics"/>
            <person name="Doyle S."/>
        </authorList>
    </citation>
    <scope>NUCLEOTIDE SEQUENCE [LARGE SCALE GENOMIC DNA]</scope>
    <source>
        <strain evidence="2 3">NCTC11938</strain>
    </source>
</reference>
<evidence type="ECO:0000313" key="3">
    <source>
        <dbReference type="Proteomes" id="UP000254191"/>
    </source>
</evidence>
<organism evidence="2 3">
    <name type="scientific">Proteus mirabilis</name>
    <dbReference type="NCBI Taxonomy" id="584"/>
    <lineage>
        <taxon>Bacteria</taxon>
        <taxon>Pseudomonadati</taxon>
        <taxon>Pseudomonadota</taxon>
        <taxon>Gammaproteobacteria</taxon>
        <taxon>Enterobacterales</taxon>
        <taxon>Morganellaceae</taxon>
        <taxon>Proteus</taxon>
    </lineage>
</organism>
<dbReference type="AlphaFoldDB" id="A0A379GIB2"/>